<organism evidence="3 4">
    <name type="scientific">Candidatus Woesebacteria bacterium GW2011_GWB1_38_8</name>
    <dbReference type="NCBI Taxonomy" id="1618570"/>
    <lineage>
        <taxon>Bacteria</taxon>
        <taxon>Candidatus Woeseibacteriota</taxon>
    </lineage>
</organism>
<evidence type="ECO:0000259" key="2">
    <source>
        <dbReference type="Pfam" id="PF08486"/>
    </source>
</evidence>
<reference evidence="3 4" key="1">
    <citation type="journal article" date="2015" name="Nature">
        <title>rRNA introns, odd ribosomes, and small enigmatic genomes across a large radiation of phyla.</title>
        <authorList>
            <person name="Brown C.T."/>
            <person name="Hug L.A."/>
            <person name="Thomas B.C."/>
            <person name="Sharon I."/>
            <person name="Castelle C.J."/>
            <person name="Singh A."/>
            <person name="Wilkins M.J."/>
            <person name="Williams K.H."/>
            <person name="Banfield J.F."/>
        </authorList>
    </citation>
    <scope>NUCLEOTIDE SEQUENCE [LARGE SCALE GENOMIC DNA]</scope>
</reference>
<feature type="coiled-coil region" evidence="1">
    <location>
        <begin position="68"/>
        <end position="95"/>
    </location>
</feature>
<dbReference type="Gene3D" id="6.10.250.3150">
    <property type="match status" value="1"/>
</dbReference>
<name>A0A0G0L110_9BACT</name>
<dbReference type="InterPro" id="IPR013693">
    <property type="entry name" value="SpoIID/LytB_N"/>
</dbReference>
<gene>
    <name evidence="3" type="ORF">UT08_C0005G0064</name>
</gene>
<evidence type="ECO:0000313" key="3">
    <source>
        <dbReference type="EMBL" id="KKQ85613.1"/>
    </source>
</evidence>
<sequence>MLRIKSHKLKVLIFIFLLLTSYFLHLKSISAEPNCDSPGPGDVDFCLARIEEEVNALKPAQEYNKKELANLKSQITSLEKKIVGLSNQLTVVEKDIKGREEDLAYAEEVFVEKTKNHYIFIRLFDPLLPFLSSEDASGFLKEVTFRQKAAGQDIKTMEGYGQDLFTLKKDKENLEKNKVSLSSLKTQVNSRAKFLAGEVEKTEKYLATLSAKQEELIALKAGGFQTSVGDTPSTLEPCSGPPGSSNFCDPGFKPAFAGFSFGAPHRTGMSQYGAYGRSKSGQSAEQILSAYYQGAELNKGFSVSDTIGVSGIGRISLEDNYLLGIYEVPESWGDNGGFEALKAQAVAARSYALAVTGNGSGTICPTEACQVYKPQLKSGKWAEAVRATRGWVLTRGGNPAAAYYASTAGGFTISQWGWTGIKDTQGDWPSTAYEKIAGSPWFYKAWYRTRSGSTCGKSNPWLTGEEMADIVNAWQVVYKGGGDASRVTPVDTSCWGGNPYSKSELSSIGGYNSVSGVSVVYSNGGSTQSVTLQTNKSSVTIGGEEFKKAFNLRAPGYIGLKSSLFNIEKL</sequence>
<dbReference type="Pfam" id="PF08486">
    <property type="entry name" value="SpoIID"/>
    <property type="match status" value="1"/>
</dbReference>
<dbReference type="AlphaFoldDB" id="A0A0G0L110"/>
<dbReference type="EMBL" id="LBVL01000005">
    <property type="protein sequence ID" value="KKQ85613.1"/>
    <property type="molecule type" value="Genomic_DNA"/>
</dbReference>
<comment type="caution">
    <text evidence="3">The sequence shown here is derived from an EMBL/GenBank/DDBJ whole genome shotgun (WGS) entry which is preliminary data.</text>
</comment>
<feature type="domain" description="Sporulation stage II protein D amidase enhancer LytB N-terminal" evidence="2">
    <location>
        <begin position="314"/>
        <end position="394"/>
    </location>
</feature>
<dbReference type="STRING" id="1618570.UT08_C0005G0064"/>
<evidence type="ECO:0000256" key="1">
    <source>
        <dbReference type="SAM" id="Coils"/>
    </source>
</evidence>
<dbReference type="PATRIC" id="fig|1618570.3.peg.578"/>
<dbReference type="Proteomes" id="UP000034081">
    <property type="component" value="Unassembled WGS sequence"/>
</dbReference>
<evidence type="ECO:0000313" key="4">
    <source>
        <dbReference type="Proteomes" id="UP000034081"/>
    </source>
</evidence>
<proteinExistence type="predicted"/>
<accession>A0A0G0L110</accession>
<protein>
    <submittedName>
        <fullName evidence="3">Stage II sporulation protein</fullName>
    </submittedName>
</protein>
<keyword evidence="1" id="KW-0175">Coiled coil</keyword>